<proteinExistence type="inferred from homology"/>
<dbReference type="Gene3D" id="1.20.1530.20">
    <property type="match status" value="1"/>
</dbReference>
<dbReference type="Pfam" id="PF03547">
    <property type="entry name" value="Mem_trans"/>
    <property type="match status" value="1"/>
</dbReference>
<dbReference type="EMBL" id="JQBL01000007">
    <property type="protein sequence ID" value="KRN50638.1"/>
    <property type="molecule type" value="Genomic_DNA"/>
</dbReference>
<reference evidence="9 10" key="1">
    <citation type="journal article" date="2015" name="Genome Announc.">
        <title>Expanding the biotechnology potential of lactobacilli through comparative genomics of 213 strains and associated genera.</title>
        <authorList>
            <person name="Sun Z."/>
            <person name="Harris H.M."/>
            <person name="McCann A."/>
            <person name="Guo C."/>
            <person name="Argimon S."/>
            <person name="Zhang W."/>
            <person name="Yang X."/>
            <person name="Jeffery I.B."/>
            <person name="Cooney J.C."/>
            <person name="Kagawa T.F."/>
            <person name="Liu W."/>
            <person name="Song Y."/>
            <person name="Salvetti E."/>
            <person name="Wrobel A."/>
            <person name="Rasinkangas P."/>
            <person name="Parkhill J."/>
            <person name="Rea M.C."/>
            <person name="O'Sullivan O."/>
            <person name="Ritari J."/>
            <person name="Douillard F.P."/>
            <person name="Paul Ross R."/>
            <person name="Yang R."/>
            <person name="Briner A.E."/>
            <person name="Felis G.E."/>
            <person name="de Vos W.M."/>
            <person name="Barrangou R."/>
            <person name="Klaenhammer T.R."/>
            <person name="Caufield P.W."/>
            <person name="Cui Y."/>
            <person name="Zhang H."/>
            <person name="O'Toole P.W."/>
        </authorList>
    </citation>
    <scope>NUCLEOTIDE SEQUENCE [LARGE SCALE GENOMIC DNA]</scope>
    <source>
        <strain evidence="9 10">DSM 20405</strain>
    </source>
</reference>
<feature type="transmembrane region" description="Helical" evidence="8">
    <location>
        <begin position="229"/>
        <end position="251"/>
    </location>
</feature>
<gene>
    <name evidence="9" type="ORF">IV49_GL001957</name>
</gene>
<comment type="similarity">
    <text evidence="2">Belongs to the auxin efflux carrier (TC 2.A.69) family.</text>
</comment>
<keyword evidence="10" id="KW-1185">Reference proteome</keyword>
<dbReference type="RefSeq" id="WP_031588943.1">
    <property type="nucleotide sequence ID" value="NZ_JNKN01000007.1"/>
</dbReference>
<protein>
    <recommendedName>
        <fullName evidence="11">AEC family transporter</fullName>
    </recommendedName>
</protein>
<name>A0A0R2HE75_9FIRM</name>
<keyword evidence="3" id="KW-0813">Transport</keyword>
<keyword evidence="7 8" id="KW-0472">Membrane</keyword>
<dbReference type="Proteomes" id="UP000051841">
    <property type="component" value="Unassembled WGS sequence"/>
</dbReference>
<feature type="transmembrane region" description="Helical" evidence="8">
    <location>
        <begin position="257"/>
        <end position="276"/>
    </location>
</feature>
<dbReference type="PANTHER" id="PTHR36838">
    <property type="entry name" value="AUXIN EFFLUX CARRIER FAMILY PROTEIN"/>
    <property type="match status" value="1"/>
</dbReference>
<evidence type="ECO:0000256" key="1">
    <source>
        <dbReference type="ARBA" id="ARBA00004651"/>
    </source>
</evidence>
<evidence type="ECO:0000256" key="6">
    <source>
        <dbReference type="ARBA" id="ARBA00022989"/>
    </source>
</evidence>
<dbReference type="PATRIC" id="fig|1410657.5.peg.2019"/>
<feature type="transmembrane region" description="Helical" evidence="8">
    <location>
        <begin position="67"/>
        <end position="87"/>
    </location>
</feature>
<evidence type="ECO:0008006" key="11">
    <source>
        <dbReference type="Google" id="ProtNLM"/>
    </source>
</evidence>
<evidence type="ECO:0000256" key="8">
    <source>
        <dbReference type="SAM" id="Phobius"/>
    </source>
</evidence>
<dbReference type="InterPro" id="IPR038770">
    <property type="entry name" value="Na+/solute_symporter_sf"/>
</dbReference>
<feature type="transmembrane region" description="Helical" evidence="8">
    <location>
        <begin position="167"/>
        <end position="185"/>
    </location>
</feature>
<evidence type="ECO:0000256" key="4">
    <source>
        <dbReference type="ARBA" id="ARBA00022475"/>
    </source>
</evidence>
<keyword evidence="5 8" id="KW-0812">Transmembrane</keyword>
<dbReference type="GO" id="GO:0005886">
    <property type="term" value="C:plasma membrane"/>
    <property type="evidence" value="ECO:0007669"/>
    <property type="project" value="UniProtKB-SubCell"/>
</dbReference>
<feature type="transmembrane region" description="Helical" evidence="8">
    <location>
        <begin position="6"/>
        <end position="24"/>
    </location>
</feature>
<dbReference type="InterPro" id="IPR004776">
    <property type="entry name" value="Mem_transp_PIN-like"/>
</dbReference>
<keyword evidence="6 8" id="KW-1133">Transmembrane helix</keyword>
<dbReference type="AlphaFoldDB" id="A0A0R2HE75"/>
<organism evidence="9 10">
    <name type="scientific">Kandleria vitulina DSM 20405</name>
    <dbReference type="NCBI Taxonomy" id="1410657"/>
    <lineage>
        <taxon>Bacteria</taxon>
        <taxon>Bacillati</taxon>
        <taxon>Bacillota</taxon>
        <taxon>Erysipelotrichia</taxon>
        <taxon>Erysipelotrichales</taxon>
        <taxon>Coprobacillaceae</taxon>
        <taxon>Kandleria</taxon>
    </lineage>
</organism>
<feature type="transmembrane region" description="Helical" evidence="8">
    <location>
        <begin position="288"/>
        <end position="312"/>
    </location>
</feature>
<dbReference type="GO" id="GO:0055085">
    <property type="term" value="P:transmembrane transport"/>
    <property type="evidence" value="ECO:0007669"/>
    <property type="project" value="InterPro"/>
</dbReference>
<evidence type="ECO:0000313" key="10">
    <source>
        <dbReference type="Proteomes" id="UP000051841"/>
    </source>
</evidence>
<feature type="transmembrane region" description="Helical" evidence="8">
    <location>
        <begin position="128"/>
        <end position="147"/>
    </location>
</feature>
<sequence length="314" mass="34886">MSELVFSLNATMPVFLLMVLGYCLHKINWIDDDFAAKLNRFVFRLPLPMLLFNQLSSTDFYSSWNPIFICFCFLATLLSIGICVVISTRLDSFHARGEFIQASYRSSAALLGIAYIQNVYNNAHMAPLMILGAVPLYNVMAVVVLSATNPLYEKHTQSLFKDSLKGIARNPIIIGIAAGFIWSLLKIPQPTIMVKTLKHIGNLSTPLGLMAMGATIDPTKVKGQLKNSIIASFIKLIGLECLFLPFAIMWGFRNEQLLAICIMLGSATTVSSYVMAKNMNHEGTLSSNTVVLTTLLSAFTLTFWIFILRYFALI</sequence>
<keyword evidence="4" id="KW-1003">Cell membrane</keyword>
<comment type="caution">
    <text evidence="9">The sequence shown here is derived from an EMBL/GenBank/DDBJ whole genome shotgun (WGS) entry which is preliminary data.</text>
</comment>
<evidence type="ECO:0000256" key="7">
    <source>
        <dbReference type="ARBA" id="ARBA00023136"/>
    </source>
</evidence>
<dbReference type="PANTHER" id="PTHR36838:SF4">
    <property type="entry name" value="AUXIN EFFLUX CARRIER FAMILY PROTEIN"/>
    <property type="match status" value="1"/>
</dbReference>
<evidence type="ECO:0000256" key="3">
    <source>
        <dbReference type="ARBA" id="ARBA00022448"/>
    </source>
</evidence>
<evidence type="ECO:0000256" key="2">
    <source>
        <dbReference type="ARBA" id="ARBA00010145"/>
    </source>
</evidence>
<evidence type="ECO:0000256" key="5">
    <source>
        <dbReference type="ARBA" id="ARBA00022692"/>
    </source>
</evidence>
<comment type="subcellular location">
    <subcellularLocation>
        <location evidence="1">Cell membrane</location>
        <topology evidence="1">Multi-pass membrane protein</topology>
    </subcellularLocation>
</comment>
<evidence type="ECO:0000313" key="9">
    <source>
        <dbReference type="EMBL" id="KRN50638.1"/>
    </source>
</evidence>
<accession>A0A0R2HE75</accession>